<dbReference type="Proteomes" id="UP001497680">
    <property type="component" value="Unassembled WGS sequence"/>
</dbReference>
<proteinExistence type="predicted"/>
<evidence type="ECO:0000313" key="2">
    <source>
        <dbReference type="Proteomes" id="UP001497680"/>
    </source>
</evidence>
<dbReference type="EMBL" id="MU394398">
    <property type="protein sequence ID" value="KAI6081372.1"/>
    <property type="molecule type" value="Genomic_DNA"/>
</dbReference>
<protein>
    <submittedName>
        <fullName evidence="1">NAD(P)-binding protein</fullName>
    </submittedName>
</protein>
<reference evidence="1 2" key="1">
    <citation type="journal article" date="2022" name="New Phytol.">
        <title>Ecological generalism drives hyperdiversity of secondary metabolite gene clusters in xylarialean endophytes.</title>
        <authorList>
            <person name="Franco M.E.E."/>
            <person name="Wisecaver J.H."/>
            <person name="Arnold A.E."/>
            <person name="Ju Y.M."/>
            <person name="Slot J.C."/>
            <person name="Ahrendt S."/>
            <person name="Moore L.P."/>
            <person name="Eastman K.E."/>
            <person name="Scott K."/>
            <person name="Konkel Z."/>
            <person name="Mondo S.J."/>
            <person name="Kuo A."/>
            <person name="Hayes R.D."/>
            <person name="Haridas S."/>
            <person name="Andreopoulos B."/>
            <person name="Riley R."/>
            <person name="LaButti K."/>
            <person name="Pangilinan J."/>
            <person name="Lipzen A."/>
            <person name="Amirebrahimi M."/>
            <person name="Yan J."/>
            <person name="Adam C."/>
            <person name="Keymanesh K."/>
            <person name="Ng V."/>
            <person name="Louie K."/>
            <person name="Northen T."/>
            <person name="Drula E."/>
            <person name="Henrissat B."/>
            <person name="Hsieh H.M."/>
            <person name="Youens-Clark K."/>
            <person name="Lutzoni F."/>
            <person name="Miadlikowska J."/>
            <person name="Eastwood D.C."/>
            <person name="Hamelin R.C."/>
            <person name="Grigoriev I.V."/>
            <person name="U'Ren J.M."/>
        </authorList>
    </citation>
    <scope>NUCLEOTIDE SEQUENCE [LARGE SCALE GENOMIC DNA]</scope>
    <source>
        <strain evidence="1 2">ER1909</strain>
    </source>
</reference>
<keyword evidence="2" id="KW-1185">Reference proteome</keyword>
<evidence type="ECO:0000313" key="1">
    <source>
        <dbReference type="EMBL" id="KAI6081372.1"/>
    </source>
</evidence>
<name>A0ACC0CM22_9PEZI</name>
<sequence length="355" mass="38529">MAESTTPVARPQPKTAFVTGANGYIGFAVCRAFVRAGYRVFGLVRRLESATNLVAEEIIPIIGSISKDATFLDDLSKYTKTVDVIVSCTEQIPFEEHFEGILSFVQKLATTSNQNGVKPLVLASSGCKDYGTTDVHGAPGLAPHTEESPLQPTMEILHGRTYRSLELLEYTSLFDAAVIRPTPLFGYDSSYYGFAFEEAAAAAKTPESALKLHLDFNTILHGCHVDDCAEAYLALAQHPDRGAVAGECFNISGYRYETLADLAKALAAEYGLRGGVVPASAGDRALPFADLALGYSQWVDSSKIRRLTGWTDKRMLLAENLHVYRVAYEEAARKGHEGVLRVKERIAGALAGARK</sequence>
<accession>A0ACC0CM22</accession>
<organism evidence="1 2">
    <name type="scientific">Hypoxylon rubiginosum</name>
    <dbReference type="NCBI Taxonomy" id="110542"/>
    <lineage>
        <taxon>Eukaryota</taxon>
        <taxon>Fungi</taxon>
        <taxon>Dikarya</taxon>
        <taxon>Ascomycota</taxon>
        <taxon>Pezizomycotina</taxon>
        <taxon>Sordariomycetes</taxon>
        <taxon>Xylariomycetidae</taxon>
        <taxon>Xylariales</taxon>
        <taxon>Hypoxylaceae</taxon>
        <taxon>Hypoxylon</taxon>
    </lineage>
</organism>
<comment type="caution">
    <text evidence="1">The sequence shown here is derived from an EMBL/GenBank/DDBJ whole genome shotgun (WGS) entry which is preliminary data.</text>
</comment>
<gene>
    <name evidence="1" type="ORF">F4821DRAFT_27836</name>
</gene>